<dbReference type="InterPro" id="IPR048367">
    <property type="entry name" value="TNP-like_RNaseH_C"/>
</dbReference>
<keyword evidence="6" id="KW-1185">Reference proteome</keyword>
<name>A0A4Y2C325_ARAVE</name>
<dbReference type="InterPro" id="IPR048365">
    <property type="entry name" value="TNP-like_RNaseH_N"/>
</dbReference>
<dbReference type="Proteomes" id="UP000499080">
    <property type="component" value="Unassembled WGS sequence"/>
</dbReference>
<evidence type="ECO:0000259" key="1">
    <source>
        <dbReference type="Pfam" id="PF12017"/>
    </source>
</evidence>
<dbReference type="GO" id="GO:0003676">
    <property type="term" value="F:nucleic acid binding"/>
    <property type="evidence" value="ECO:0007669"/>
    <property type="project" value="InterPro"/>
</dbReference>
<organism evidence="5 6">
    <name type="scientific">Araneus ventricosus</name>
    <name type="common">Orbweaver spider</name>
    <name type="synonym">Epeira ventricosa</name>
    <dbReference type="NCBI Taxonomy" id="182803"/>
    <lineage>
        <taxon>Eukaryota</taxon>
        <taxon>Metazoa</taxon>
        <taxon>Ecdysozoa</taxon>
        <taxon>Arthropoda</taxon>
        <taxon>Chelicerata</taxon>
        <taxon>Arachnida</taxon>
        <taxon>Araneae</taxon>
        <taxon>Araneomorphae</taxon>
        <taxon>Entelegynae</taxon>
        <taxon>Araneoidea</taxon>
        <taxon>Araneidae</taxon>
        <taxon>Araneus</taxon>
    </lineage>
</organism>
<dbReference type="Pfam" id="PF05380">
    <property type="entry name" value="Peptidase_A17"/>
    <property type="match status" value="1"/>
</dbReference>
<dbReference type="Pfam" id="PF21789">
    <property type="entry name" value="TNP-like_RNaseH_C"/>
    <property type="match status" value="1"/>
</dbReference>
<dbReference type="OrthoDB" id="6489732at2759"/>
<dbReference type="Pfam" id="PF21788">
    <property type="entry name" value="TNP-like_GBD"/>
    <property type="match status" value="1"/>
</dbReference>
<proteinExistence type="predicted"/>
<dbReference type="Pfam" id="PF21787">
    <property type="entry name" value="TNP-like_RNaseH_N"/>
    <property type="match status" value="1"/>
</dbReference>
<evidence type="ECO:0000259" key="3">
    <source>
        <dbReference type="Pfam" id="PF21788"/>
    </source>
</evidence>
<protein>
    <submittedName>
        <fullName evidence="5">DNA transposase THAP9</fullName>
    </submittedName>
</protein>
<evidence type="ECO:0000313" key="5">
    <source>
        <dbReference type="EMBL" id="GBL98728.1"/>
    </source>
</evidence>
<reference evidence="5 6" key="1">
    <citation type="journal article" date="2019" name="Sci. Rep.">
        <title>Orb-weaving spider Araneus ventricosus genome elucidates the spidroin gene catalogue.</title>
        <authorList>
            <person name="Kono N."/>
            <person name="Nakamura H."/>
            <person name="Ohtoshi R."/>
            <person name="Moran D.A.P."/>
            <person name="Shinohara A."/>
            <person name="Yoshida Y."/>
            <person name="Fujiwara M."/>
            <person name="Mori M."/>
            <person name="Tomita M."/>
            <person name="Arakawa K."/>
        </authorList>
    </citation>
    <scope>NUCLEOTIDE SEQUENCE [LARGE SCALE GENOMIC DNA]</scope>
</reference>
<evidence type="ECO:0000259" key="2">
    <source>
        <dbReference type="Pfam" id="PF21787"/>
    </source>
</evidence>
<dbReference type="AlphaFoldDB" id="A0A4Y2C325"/>
<sequence>MKRTGTFLFTDDPTDGFKSRQIYRFTRVLFGVNSSPFMLAATIKHHLRKYQGIYPETSEFLNNCIYVDDIIGGHQNTEDAYRTSTESMHIFREAGTTLHKWQTNSEELQKLWVKEDMVSRDSSQVIVPSGLPFKAIGRIFDPVGFLGPFVLRVKLLMQEIWKLSLYWDDDLPECLSLAWNRWCNEVPGLARLSYRIIKALNLNLVCRFWTDWQITLFWIKGTANKFKPFIKNRIEEIVQLTSPEDWYFCPGKSNTSDLASRGASVFELRDNPVWFQGPEWLKLTSEYWPMQNNAILEGLDGKELEYRKTVSDVIQFGCTVNSEKLVLENYSSLRRLCRVAAWIKRFISRKGNCRIMYSDNAKTFKKSNRELEQISRILLHDNFHDFICNQKITWKFIVERGAWWGGFYERMVKSVKECLRKILGRALLPFEELSTVLTEVETVLNSRPLTYVYNNLREPWIITCASEKDFLDDDALHVLSTVTSVNKEFISRQLATVTKLPLPQNYSAELRSFALTLNFYSPRAYEYVLSTFGLALPHHKTLSRWYQHIDAAPGFTKEAIDALALKIRNSPNPLFFSLIMDEMSIRQQAEFDGKEVHGLINLGFDETDDDSLPLAKEAFVLLLVCINSHWKLPIGYFLSNGLSSTQKQTLIKHCLSLLHQNNVKVVSLTFDGLSNNFSMAKQLGCNFDDVNSLKTCFPHPSDSNQEIAVFPDPPHMLKLVRNTFGEKRCLFSSEIIDWKYVEALHKLQESECVHLGNKLRGGHIKFSKQKMKVKLAAQLFSSSVADAIDYCHNKLKLQDFIGSEATVEFLRLINTLFDVLNSRSIRQHGYKKAVSKQNADLYLQFMHKAKAYILSLKESRGGLPILESRRKTDFLGFLICIKSFEAIVARMISSERPDLIYFPLCKVSQDHVELLFSAVRFHGGSNDNPTARQFRSAYRKLLVNAEIKCTASGNCIPLTDVKILTVSSSVSSKTVINVTTQCTSMVEHESSVDEQPTEMALPCVF</sequence>
<feature type="domain" description="Transposable element P transposase-like GTP-binding insertion" evidence="3">
    <location>
        <begin position="715"/>
        <end position="832"/>
    </location>
</feature>
<dbReference type="PANTHER" id="PTHR47331">
    <property type="entry name" value="PHD-TYPE DOMAIN-CONTAINING PROTEIN"/>
    <property type="match status" value="1"/>
</dbReference>
<dbReference type="InterPro" id="IPR048366">
    <property type="entry name" value="TNP-like_GBD"/>
</dbReference>
<dbReference type="InterPro" id="IPR021896">
    <property type="entry name" value="THAP9-like_HTH"/>
</dbReference>
<dbReference type="GO" id="GO:0071897">
    <property type="term" value="P:DNA biosynthetic process"/>
    <property type="evidence" value="ECO:0007669"/>
    <property type="project" value="UniProtKB-ARBA"/>
</dbReference>
<feature type="domain" description="Transposable element P transposase-like RNase H C-terminal" evidence="4">
    <location>
        <begin position="905"/>
        <end position="939"/>
    </location>
</feature>
<dbReference type="InterPro" id="IPR012337">
    <property type="entry name" value="RNaseH-like_sf"/>
</dbReference>
<dbReference type="InterPro" id="IPR036397">
    <property type="entry name" value="RNaseH_sf"/>
</dbReference>
<accession>A0A4Y2C325</accession>
<dbReference type="Pfam" id="PF12017">
    <property type="entry name" value="Tnp_P_element"/>
    <property type="match status" value="1"/>
</dbReference>
<dbReference type="EMBL" id="BGPR01000142">
    <property type="protein sequence ID" value="GBL98728.1"/>
    <property type="molecule type" value="Genomic_DNA"/>
</dbReference>
<dbReference type="InterPro" id="IPR043502">
    <property type="entry name" value="DNA/RNA_pol_sf"/>
</dbReference>
<gene>
    <name evidence="5" type="primary">THAP9_61</name>
    <name evidence="5" type="ORF">AVEN_8627_1</name>
</gene>
<dbReference type="SUPFAM" id="SSF53098">
    <property type="entry name" value="Ribonuclease H-like"/>
    <property type="match status" value="1"/>
</dbReference>
<dbReference type="InterPro" id="IPR008042">
    <property type="entry name" value="Retrotrans_Pao"/>
</dbReference>
<comment type="caution">
    <text evidence="5">The sequence shown here is derived from an EMBL/GenBank/DDBJ whole genome shotgun (WGS) entry which is preliminary data.</text>
</comment>
<dbReference type="SUPFAM" id="SSF56672">
    <property type="entry name" value="DNA/RNA polymerases"/>
    <property type="match status" value="1"/>
</dbReference>
<feature type="domain" description="THAP9-like helix-turn-helix" evidence="1">
    <location>
        <begin position="467"/>
        <end position="545"/>
    </location>
</feature>
<dbReference type="GO" id="GO:0042575">
    <property type="term" value="C:DNA polymerase complex"/>
    <property type="evidence" value="ECO:0007669"/>
    <property type="project" value="UniProtKB-ARBA"/>
</dbReference>
<feature type="domain" description="Transposable element P transposase-like RNase H" evidence="2">
    <location>
        <begin position="552"/>
        <end position="684"/>
    </location>
</feature>
<evidence type="ECO:0000259" key="4">
    <source>
        <dbReference type="Pfam" id="PF21789"/>
    </source>
</evidence>
<dbReference type="Gene3D" id="3.30.420.10">
    <property type="entry name" value="Ribonuclease H-like superfamily/Ribonuclease H"/>
    <property type="match status" value="1"/>
</dbReference>
<evidence type="ECO:0000313" key="6">
    <source>
        <dbReference type="Proteomes" id="UP000499080"/>
    </source>
</evidence>